<gene>
    <name evidence="1" type="ORF">A2904_02320</name>
</gene>
<organism evidence="1 2">
    <name type="scientific">Candidatus Staskawiczbacteria bacterium RIFCSPLOWO2_01_FULL_33_9</name>
    <dbReference type="NCBI Taxonomy" id="1802211"/>
    <lineage>
        <taxon>Bacteria</taxon>
        <taxon>Candidatus Staskawicziibacteriota</taxon>
    </lineage>
</organism>
<dbReference type="AlphaFoldDB" id="A0A1G2I5Z0"/>
<dbReference type="EMBL" id="MHOX01000035">
    <property type="protein sequence ID" value="OGZ70145.1"/>
    <property type="molecule type" value="Genomic_DNA"/>
</dbReference>
<comment type="caution">
    <text evidence="1">The sequence shown here is derived from an EMBL/GenBank/DDBJ whole genome shotgun (WGS) entry which is preliminary data.</text>
</comment>
<proteinExistence type="predicted"/>
<name>A0A1G2I5Z0_9BACT</name>
<sequence>MKCEIDKTSLPNEKDRVVLIQFRITLIPETDDDQLRLNDLERAQSLVGHSKIGDRFLEATICLNQRIDGTCRSIATLATHFAP</sequence>
<protein>
    <submittedName>
        <fullName evidence="1">Uncharacterized protein</fullName>
    </submittedName>
</protein>
<evidence type="ECO:0000313" key="2">
    <source>
        <dbReference type="Proteomes" id="UP000176308"/>
    </source>
</evidence>
<accession>A0A1G2I5Z0</accession>
<dbReference type="Proteomes" id="UP000176308">
    <property type="component" value="Unassembled WGS sequence"/>
</dbReference>
<reference evidence="1 2" key="1">
    <citation type="journal article" date="2016" name="Nat. Commun.">
        <title>Thousands of microbial genomes shed light on interconnected biogeochemical processes in an aquifer system.</title>
        <authorList>
            <person name="Anantharaman K."/>
            <person name="Brown C.T."/>
            <person name="Hug L.A."/>
            <person name="Sharon I."/>
            <person name="Castelle C.J."/>
            <person name="Probst A.J."/>
            <person name="Thomas B.C."/>
            <person name="Singh A."/>
            <person name="Wilkins M.J."/>
            <person name="Karaoz U."/>
            <person name="Brodie E.L."/>
            <person name="Williams K.H."/>
            <person name="Hubbard S.S."/>
            <person name="Banfield J.F."/>
        </authorList>
    </citation>
    <scope>NUCLEOTIDE SEQUENCE [LARGE SCALE GENOMIC DNA]</scope>
</reference>
<evidence type="ECO:0000313" key="1">
    <source>
        <dbReference type="EMBL" id="OGZ70145.1"/>
    </source>
</evidence>